<feature type="compositionally biased region" description="Low complexity" evidence="1">
    <location>
        <begin position="1"/>
        <end position="25"/>
    </location>
</feature>
<dbReference type="AlphaFoldDB" id="M2RHW1"/>
<keyword evidence="3" id="KW-1185">Reference proteome</keyword>
<feature type="region of interest" description="Disordered" evidence="1">
    <location>
        <begin position="1"/>
        <end position="44"/>
    </location>
</feature>
<evidence type="ECO:0000256" key="1">
    <source>
        <dbReference type="SAM" id="MobiDB-lite"/>
    </source>
</evidence>
<evidence type="ECO:0000313" key="3">
    <source>
        <dbReference type="Proteomes" id="UP000016930"/>
    </source>
</evidence>
<evidence type="ECO:0000313" key="2">
    <source>
        <dbReference type="EMBL" id="EMD38381.1"/>
    </source>
</evidence>
<name>M2RHW1_CERS8</name>
<feature type="region of interest" description="Disordered" evidence="1">
    <location>
        <begin position="143"/>
        <end position="174"/>
    </location>
</feature>
<gene>
    <name evidence="2" type="ORF">CERSUDRAFT_93910</name>
</gene>
<dbReference type="HOGENOM" id="CLU_1372036_0_0_1"/>
<feature type="compositionally biased region" description="Low complexity" evidence="1">
    <location>
        <begin position="143"/>
        <end position="172"/>
    </location>
</feature>
<proteinExistence type="predicted"/>
<organism evidence="2 3">
    <name type="scientific">Ceriporiopsis subvermispora (strain B)</name>
    <name type="common">White-rot fungus</name>
    <name type="synonym">Gelatoporia subvermispora</name>
    <dbReference type="NCBI Taxonomy" id="914234"/>
    <lineage>
        <taxon>Eukaryota</taxon>
        <taxon>Fungi</taxon>
        <taxon>Dikarya</taxon>
        <taxon>Basidiomycota</taxon>
        <taxon>Agaricomycotina</taxon>
        <taxon>Agaricomycetes</taxon>
        <taxon>Polyporales</taxon>
        <taxon>Gelatoporiaceae</taxon>
        <taxon>Gelatoporia</taxon>
    </lineage>
</organism>
<reference evidence="2 3" key="1">
    <citation type="journal article" date="2012" name="Proc. Natl. Acad. Sci. U.S.A.">
        <title>Comparative genomics of Ceriporiopsis subvermispora and Phanerochaete chrysosporium provide insight into selective ligninolysis.</title>
        <authorList>
            <person name="Fernandez-Fueyo E."/>
            <person name="Ruiz-Duenas F.J."/>
            <person name="Ferreira P."/>
            <person name="Floudas D."/>
            <person name="Hibbett D.S."/>
            <person name="Canessa P."/>
            <person name="Larrondo L.F."/>
            <person name="James T.Y."/>
            <person name="Seelenfreund D."/>
            <person name="Lobos S."/>
            <person name="Polanco R."/>
            <person name="Tello M."/>
            <person name="Honda Y."/>
            <person name="Watanabe T."/>
            <person name="Watanabe T."/>
            <person name="Ryu J.S."/>
            <person name="Kubicek C.P."/>
            <person name="Schmoll M."/>
            <person name="Gaskell J."/>
            <person name="Hammel K.E."/>
            <person name="St John F.J."/>
            <person name="Vanden Wymelenberg A."/>
            <person name="Sabat G."/>
            <person name="Splinter BonDurant S."/>
            <person name="Syed K."/>
            <person name="Yadav J.S."/>
            <person name="Doddapaneni H."/>
            <person name="Subramanian V."/>
            <person name="Lavin J.L."/>
            <person name="Oguiza J.A."/>
            <person name="Perez G."/>
            <person name="Pisabarro A.G."/>
            <person name="Ramirez L."/>
            <person name="Santoyo F."/>
            <person name="Master E."/>
            <person name="Coutinho P.M."/>
            <person name="Henrissat B."/>
            <person name="Lombard V."/>
            <person name="Magnuson J.K."/>
            <person name="Kuees U."/>
            <person name="Hori C."/>
            <person name="Igarashi K."/>
            <person name="Samejima M."/>
            <person name="Held B.W."/>
            <person name="Barry K.W."/>
            <person name="LaButti K.M."/>
            <person name="Lapidus A."/>
            <person name="Lindquist E.A."/>
            <person name="Lucas S.M."/>
            <person name="Riley R."/>
            <person name="Salamov A.A."/>
            <person name="Hoffmeister D."/>
            <person name="Schwenk D."/>
            <person name="Hadar Y."/>
            <person name="Yarden O."/>
            <person name="de Vries R.P."/>
            <person name="Wiebenga A."/>
            <person name="Stenlid J."/>
            <person name="Eastwood D."/>
            <person name="Grigoriev I.V."/>
            <person name="Berka R.M."/>
            <person name="Blanchette R.A."/>
            <person name="Kersten P."/>
            <person name="Martinez A.T."/>
            <person name="Vicuna R."/>
            <person name="Cullen D."/>
        </authorList>
    </citation>
    <scope>NUCLEOTIDE SEQUENCE [LARGE SCALE GENOMIC DNA]</scope>
    <source>
        <strain evidence="2 3">B</strain>
    </source>
</reference>
<sequence>MSPAPSTSLSSSPAARSPLPAAIPLKFRRKSQGPADVSPDPVVHAPFARTSAQRVWRDSYSSDASSPIASSAILSSEPSSPIEFSRVYYQSSPVNHYGCGARDPYDYAQQGSWTSSTDLPPSPSSSYYYARPRHHYSHSFRSYGSSFSYSSPSEGSEEPPMSSDFDVDAASVDLEDTRVELEDTDATGLPRVITRSLFG</sequence>
<protein>
    <submittedName>
        <fullName evidence="2">Uncharacterized protein</fullName>
    </submittedName>
</protein>
<accession>M2RHW1</accession>
<dbReference type="EMBL" id="KB445795">
    <property type="protein sequence ID" value="EMD38381.1"/>
    <property type="molecule type" value="Genomic_DNA"/>
</dbReference>
<dbReference type="Proteomes" id="UP000016930">
    <property type="component" value="Unassembled WGS sequence"/>
</dbReference>